<keyword evidence="1 3" id="KW-0853">WD repeat</keyword>
<evidence type="ECO:0000313" key="8">
    <source>
        <dbReference type="Proteomes" id="UP001154078"/>
    </source>
</evidence>
<dbReference type="Proteomes" id="UP001154078">
    <property type="component" value="Chromosome 7"/>
</dbReference>
<feature type="domain" description="Gem-associated protein 5 TPR" evidence="5">
    <location>
        <begin position="1135"/>
        <end position="1334"/>
    </location>
</feature>
<dbReference type="InterPro" id="IPR056421">
    <property type="entry name" value="TPR_GEMI5"/>
</dbReference>
<dbReference type="GO" id="GO:0005634">
    <property type="term" value="C:nucleus"/>
    <property type="evidence" value="ECO:0007669"/>
    <property type="project" value="TreeGrafter"/>
</dbReference>
<feature type="repeat" description="WD" evidence="3">
    <location>
        <begin position="52"/>
        <end position="97"/>
    </location>
</feature>
<dbReference type="InterPro" id="IPR052640">
    <property type="entry name" value="Gemin-5"/>
</dbReference>
<organism evidence="7 8">
    <name type="scientific">Brassicogethes aeneus</name>
    <name type="common">Rape pollen beetle</name>
    <name type="synonym">Meligethes aeneus</name>
    <dbReference type="NCBI Taxonomy" id="1431903"/>
    <lineage>
        <taxon>Eukaryota</taxon>
        <taxon>Metazoa</taxon>
        <taxon>Ecdysozoa</taxon>
        <taxon>Arthropoda</taxon>
        <taxon>Hexapoda</taxon>
        <taxon>Insecta</taxon>
        <taxon>Pterygota</taxon>
        <taxon>Neoptera</taxon>
        <taxon>Endopterygota</taxon>
        <taxon>Coleoptera</taxon>
        <taxon>Polyphaga</taxon>
        <taxon>Cucujiformia</taxon>
        <taxon>Nitidulidae</taxon>
        <taxon>Meligethinae</taxon>
        <taxon>Brassicogethes</taxon>
    </lineage>
</organism>
<dbReference type="GO" id="GO:0000387">
    <property type="term" value="P:spliceosomal snRNP assembly"/>
    <property type="evidence" value="ECO:0007669"/>
    <property type="project" value="TreeGrafter"/>
</dbReference>
<evidence type="ECO:0000256" key="4">
    <source>
        <dbReference type="SAM" id="MobiDB-lite"/>
    </source>
</evidence>
<evidence type="ECO:0000259" key="6">
    <source>
        <dbReference type="Pfam" id="PF23775"/>
    </source>
</evidence>
<dbReference type="PROSITE" id="PS50294">
    <property type="entry name" value="WD_REPEATS_REGION"/>
    <property type="match status" value="1"/>
</dbReference>
<evidence type="ECO:0000256" key="1">
    <source>
        <dbReference type="ARBA" id="ARBA00022574"/>
    </source>
</evidence>
<protein>
    <recommendedName>
        <fullName evidence="9">Gem-associated protein 5</fullName>
    </recommendedName>
</protein>
<evidence type="ECO:0000259" key="5">
    <source>
        <dbReference type="Pfam" id="PF23774"/>
    </source>
</evidence>
<dbReference type="InterPro" id="IPR056424">
    <property type="entry name" value="Beta-prop_GEMI5_2nd"/>
</dbReference>
<evidence type="ECO:0000256" key="2">
    <source>
        <dbReference type="ARBA" id="ARBA00022737"/>
    </source>
</evidence>
<dbReference type="InterPro" id="IPR019775">
    <property type="entry name" value="WD40_repeat_CS"/>
</dbReference>
<evidence type="ECO:0000313" key="7">
    <source>
        <dbReference type="EMBL" id="CAH0561330.1"/>
    </source>
</evidence>
<dbReference type="InterPro" id="IPR036322">
    <property type="entry name" value="WD40_repeat_dom_sf"/>
</dbReference>
<feature type="region of interest" description="Disordered" evidence="4">
    <location>
        <begin position="328"/>
        <end position="417"/>
    </location>
</feature>
<feature type="domain" description="Gem-associated protein 5 second beta-propeller" evidence="6">
    <location>
        <begin position="730"/>
        <end position="1022"/>
    </location>
</feature>
<accession>A0A9P0BG98</accession>
<evidence type="ECO:0000256" key="3">
    <source>
        <dbReference type="PROSITE-ProRule" id="PRU00221"/>
    </source>
</evidence>
<feature type="repeat" description="WD" evidence="3">
    <location>
        <begin position="953"/>
        <end position="995"/>
    </location>
</feature>
<dbReference type="GO" id="GO:0003730">
    <property type="term" value="F:mRNA 3'-UTR binding"/>
    <property type="evidence" value="ECO:0007669"/>
    <property type="project" value="TreeGrafter"/>
</dbReference>
<dbReference type="OrthoDB" id="7326421at2759"/>
<keyword evidence="2" id="KW-0677">Repeat</keyword>
<dbReference type="PROSITE" id="PS50082">
    <property type="entry name" value="WD_REPEATS_2"/>
    <property type="match status" value="2"/>
</dbReference>
<dbReference type="PROSITE" id="PS00678">
    <property type="entry name" value="WD_REPEATS_1"/>
    <property type="match status" value="2"/>
</dbReference>
<dbReference type="InterPro" id="IPR001680">
    <property type="entry name" value="WD40_rpt"/>
</dbReference>
<feature type="region of interest" description="Disordered" evidence="4">
    <location>
        <begin position="453"/>
        <end position="510"/>
    </location>
</feature>
<sequence>MNELVIPPSSNWYETSIIACAKDNTLVYGARNDIVVVKPTEQSKPSEVRIITKAHSNKVISVNVNKNWGEPFKHAVTVSEDKIIKLWDVETLTKKLSHKEHIIHERVVGANFGGEDRVISVSENGKIVVWNILLNEFQKLDIFGSKDVITCISTCPHAGWLTAFGMKNGLVAVCDLRKNGKVLYKLRGHDKSVLSLAWCPAPVNIFPSSPRNTVGEKKPPSLSITQDIDQICEQISVKLEITTPENEVTKKKKENPWINLKHADDDEVPADFADRGREKPIKYEDEEDDFLKECLMVKKQILGEVITDIKKEVDVEERKPEEIKKISEEIEEASQEHTNDDIKPKDMEIKEEGEGTEETSKETTEEIKETMKVDQEDEKTVKQTQEDTNEDVKCKDMETKEECEGTEEASKKPSEEIKETIKDEKNVQQTQEDTNEDVKCKNMEIKKECKYTEEASKETTEEIKETMKVDQEDDKTIKQSQEDTNEDVKCKDMETKEECEGTEEASKETSEEIKETIKDVKNVQQTQEDTNEDVKFKDMETIEENKEVEKKTVKETNEEAGRVIHIEEIEEEPRKEFLLASSARESNIYIWRAGTDGRMQTFVTVPNKQNYRRSGKNANDKIWISLCWPTATTLLSSSKSGELLEWSLPKKKDKDKHYKLVHKDHNTMLFSIAAPFVLLDKTNWKSKLVTNAWTVGLDRNILNTSLTPKRTTLSCLPTFGGPIHCISASPVDPNRVAFGSGEGIIKVWDMSKPHTKHVTMAHFYHKIQAKVTSMAWHPDKELMLAYATHEGRIGIFDSSNCSKTPTLFKHYFKGQIHRIEFGPLKKNSLGIFAVAEGKLVVFDVKNPDRDPVEVETPDDTFVYMFAWKPDLSKLVVSTKAQTLLEYDRHLKLTTTHYLRLKFDQILWHPDAVNNNDDASKYSNCFAATLNSKEFVVYDTDKSDGDKNNEAKIFKGFEENVNAVSWSPFNGNHIVSVGEDGVAQVWDVGTKTILATHVHEGFEPILSAIWSPVNEDCIIIGGKNYVTSVWKISENPPRDENDLSKERKAVLAAIQTESGDLLPKTAKLFDEIEKAKPNKPLKKSLLPAFYNAKDSESHIDDLKKLFAWSKEKSESCSVGKSGELDSKVGSLQNDILKIYGTSEDMADILNTNLLLNRQKGKYNNGNIVALMKGDMKGTVLSAIEEKRVNPWIISVSPMISTEVWLKSCATYVEQLKELHEADPLEITTYLLAQHKVSEAVDILCEHVMFREALALAKCRLIGDVKTVEKINEKWAANAVSTGQFELAAQCYIFLNQYEKAAMILYRRTDQKTLEFAAELAKKSGNTEMHDEITKRLNIFNPVGEPSNLNPDAEVFVYSRENSDDSAHEILMDEDLVVVDENDVIGG</sequence>
<dbReference type="GO" id="GO:0032797">
    <property type="term" value="C:SMN complex"/>
    <property type="evidence" value="ECO:0007669"/>
    <property type="project" value="TreeGrafter"/>
</dbReference>
<name>A0A9P0BG98_BRAAE</name>
<reference evidence="7" key="1">
    <citation type="submission" date="2021-12" db="EMBL/GenBank/DDBJ databases">
        <authorList>
            <person name="King R."/>
        </authorList>
    </citation>
    <scope>NUCLEOTIDE SEQUENCE</scope>
</reference>
<dbReference type="Pfam" id="PF23775">
    <property type="entry name" value="Beta-prop_RIG_2nd"/>
    <property type="match status" value="1"/>
</dbReference>
<keyword evidence="8" id="KW-1185">Reference proteome</keyword>
<evidence type="ECO:0008006" key="9">
    <source>
        <dbReference type="Google" id="ProtNLM"/>
    </source>
</evidence>
<gene>
    <name evidence="7" type="ORF">MELIAE_LOCUS10893</name>
</gene>
<dbReference type="EMBL" id="OV121138">
    <property type="protein sequence ID" value="CAH0561330.1"/>
    <property type="molecule type" value="Genomic_DNA"/>
</dbReference>
<dbReference type="SUPFAM" id="SSF50978">
    <property type="entry name" value="WD40 repeat-like"/>
    <property type="match status" value="2"/>
</dbReference>
<dbReference type="Pfam" id="PF23774">
    <property type="entry name" value="TPR_GEMI5"/>
    <property type="match status" value="1"/>
</dbReference>
<dbReference type="PANTHER" id="PTHR46362:SF1">
    <property type="entry name" value="GEM-ASSOCIATED PROTEIN 5"/>
    <property type="match status" value="1"/>
</dbReference>
<dbReference type="InterPro" id="IPR015943">
    <property type="entry name" value="WD40/YVTN_repeat-like_dom_sf"/>
</dbReference>
<dbReference type="Gene3D" id="2.130.10.10">
    <property type="entry name" value="YVTN repeat-like/Quinoprotein amine dehydrogenase"/>
    <property type="match status" value="3"/>
</dbReference>
<dbReference type="SMART" id="SM00320">
    <property type="entry name" value="WD40"/>
    <property type="match status" value="7"/>
</dbReference>
<proteinExistence type="predicted"/>
<dbReference type="PANTHER" id="PTHR46362">
    <property type="entry name" value="GEM-ASSOCIATED PROTEIN 5"/>
    <property type="match status" value="1"/>
</dbReference>